<comment type="subcellular location">
    <subcellularLocation>
        <location evidence="1">Nucleus</location>
    </subcellularLocation>
</comment>
<dbReference type="GO" id="GO:0005634">
    <property type="term" value="C:nucleus"/>
    <property type="evidence" value="ECO:0007669"/>
    <property type="project" value="UniProtKB-SubCell"/>
</dbReference>
<gene>
    <name evidence="8" type="ORF">B0H17DRAFT_1226944</name>
</gene>
<evidence type="ECO:0000313" key="8">
    <source>
        <dbReference type="EMBL" id="KAJ7683710.1"/>
    </source>
</evidence>
<dbReference type="CDD" id="cd00067">
    <property type="entry name" value="GAL4"/>
    <property type="match status" value="1"/>
</dbReference>
<dbReference type="GO" id="GO:0008270">
    <property type="term" value="F:zinc ion binding"/>
    <property type="evidence" value="ECO:0007669"/>
    <property type="project" value="InterPro"/>
</dbReference>
<dbReference type="GO" id="GO:0000981">
    <property type="term" value="F:DNA-binding transcription factor activity, RNA polymerase II-specific"/>
    <property type="evidence" value="ECO:0007669"/>
    <property type="project" value="InterPro"/>
</dbReference>
<dbReference type="AlphaFoldDB" id="A0AAD7D854"/>
<keyword evidence="2" id="KW-0479">Metal-binding</keyword>
<feature type="domain" description="Zn(2)-C6 fungal-type" evidence="7">
    <location>
        <begin position="24"/>
        <end position="78"/>
    </location>
</feature>
<accession>A0AAD7D854</accession>
<evidence type="ECO:0000313" key="9">
    <source>
        <dbReference type="Proteomes" id="UP001221757"/>
    </source>
</evidence>
<dbReference type="InterPro" id="IPR050815">
    <property type="entry name" value="TF_fung"/>
</dbReference>
<feature type="region of interest" description="Disordered" evidence="6">
    <location>
        <begin position="1"/>
        <end position="26"/>
    </location>
</feature>
<proteinExistence type="predicted"/>
<keyword evidence="3" id="KW-0805">Transcription regulation</keyword>
<name>A0AAD7D854_MYCRO</name>
<sequence length="692" mass="76075">MSSSGSNTKPPPRKRPPKPRTEPLRRGKACLNCRHLKILFSMTHPKRCDGVRPVCGPCTRVPKDDECEFSDAHSRTKELQATISRLKARVQELESTDGSLSSNFASSSGAGALGNSFNYFLNRPSSPTTSIISGGSSLVSSPDRESDQFLLGVQEPPFAMMQSLLDGFLPHASQFGFFMHINRFRTSALLQLPLGHPARPSPALLCAAYLWGVHLSHSEPMISYEAVFIRRAQQHLSTELSSSVHPVHRIHTIQAHVLLSTYFLRNKQFLEAEFHANGAVTLALGYHLHKIRSSRPSSPPLLGAPGIVEVFPQPPRDAVEEGERIRGFWMVVYHQNNLLMTLRSANSVGVLDSPGLDIDTPWPLDITEYEAGMLPNDLRGNDTVNSFVARGVPGPNSVFAFQIQASVLLQRASQLVKAWSPAMHPQASAAHTNASRWLDVRIQQFSAGIPLVREYYNRGADARTLAITHALLGAAVIQLHKNGADANTVCVNTAREILAVLGDTNVPDFMCAGPVVGTLLLLACQVVIREIERTRYFRATLGSTLNVEVPRNREEAGLLVDLQNGLTSMTIYSIDSPLVPGPVMQTYLNVCTPGETVSTYEACEIWLRFEVEISGPDSIKVLFTNTARRINIQIKRISVLAAAFCGLSLSALTPSFAYDASEFREPEGDDATHLGWHLGPTVNQRWRWLGLE</sequence>
<evidence type="ECO:0000256" key="2">
    <source>
        <dbReference type="ARBA" id="ARBA00022723"/>
    </source>
</evidence>
<evidence type="ECO:0000259" key="7">
    <source>
        <dbReference type="SMART" id="SM00066"/>
    </source>
</evidence>
<comment type="caution">
    <text evidence="8">The sequence shown here is derived from an EMBL/GenBank/DDBJ whole genome shotgun (WGS) entry which is preliminary data.</text>
</comment>
<dbReference type="EMBL" id="JARKIE010000106">
    <property type="protein sequence ID" value="KAJ7683710.1"/>
    <property type="molecule type" value="Genomic_DNA"/>
</dbReference>
<keyword evidence="5" id="KW-0539">Nucleus</keyword>
<dbReference type="PANTHER" id="PTHR47338:SF29">
    <property type="entry name" value="ZN(2)-C6 FUNGAL-TYPE DOMAIN-CONTAINING PROTEIN"/>
    <property type="match status" value="1"/>
</dbReference>
<dbReference type="Proteomes" id="UP001221757">
    <property type="component" value="Unassembled WGS sequence"/>
</dbReference>
<dbReference type="CDD" id="cd12148">
    <property type="entry name" value="fungal_TF_MHR"/>
    <property type="match status" value="1"/>
</dbReference>
<dbReference type="InterPro" id="IPR001138">
    <property type="entry name" value="Zn2Cys6_DnaBD"/>
</dbReference>
<evidence type="ECO:0000256" key="5">
    <source>
        <dbReference type="ARBA" id="ARBA00023242"/>
    </source>
</evidence>
<evidence type="ECO:0000256" key="1">
    <source>
        <dbReference type="ARBA" id="ARBA00004123"/>
    </source>
</evidence>
<evidence type="ECO:0000256" key="3">
    <source>
        <dbReference type="ARBA" id="ARBA00023015"/>
    </source>
</evidence>
<keyword evidence="9" id="KW-1185">Reference proteome</keyword>
<dbReference type="SMART" id="SM00066">
    <property type="entry name" value="GAL4"/>
    <property type="match status" value="1"/>
</dbReference>
<reference evidence="8" key="1">
    <citation type="submission" date="2023-03" db="EMBL/GenBank/DDBJ databases">
        <title>Massive genome expansion in bonnet fungi (Mycena s.s.) driven by repeated elements and novel gene families across ecological guilds.</title>
        <authorList>
            <consortium name="Lawrence Berkeley National Laboratory"/>
            <person name="Harder C.B."/>
            <person name="Miyauchi S."/>
            <person name="Viragh M."/>
            <person name="Kuo A."/>
            <person name="Thoen E."/>
            <person name="Andreopoulos B."/>
            <person name="Lu D."/>
            <person name="Skrede I."/>
            <person name="Drula E."/>
            <person name="Henrissat B."/>
            <person name="Morin E."/>
            <person name="Kohler A."/>
            <person name="Barry K."/>
            <person name="LaButti K."/>
            <person name="Morin E."/>
            <person name="Salamov A."/>
            <person name="Lipzen A."/>
            <person name="Mereny Z."/>
            <person name="Hegedus B."/>
            <person name="Baldrian P."/>
            <person name="Stursova M."/>
            <person name="Weitz H."/>
            <person name="Taylor A."/>
            <person name="Grigoriev I.V."/>
            <person name="Nagy L.G."/>
            <person name="Martin F."/>
            <person name="Kauserud H."/>
        </authorList>
    </citation>
    <scope>NUCLEOTIDE SEQUENCE</scope>
    <source>
        <strain evidence="8">CBHHK067</strain>
    </source>
</reference>
<evidence type="ECO:0000256" key="6">
    <source>
        <dbReference type="SAM" id="MobiDB-lite"/>
    </source>
</evidence>
<protein>
    <recommendedName>
        <fullName evidence="7">Zn(2)-C6 fungal-type domain-containing protein</fullName>
    </recommendedName>
</protein>
<keyword evidence="4" id="KW-0804">Transcription</keyword>
<dbReference type="InterPro" id="IPR036864">
    <property type="entry name" value="Zn2-C6_fun-type_DNA-bd_sf"/>
</dbReference>
<organism evidence="8 9">
    <name type="scientific">Mycena rosella</name>
    <name type="common">Pink bonnet</name>
    <name type="synonym">Agaricus rosellus</name>
    <dbReference type="NCBI Taxonomy" id="1033263"/>
    <lineage>
        <taxon>Eukaryota</taxon>
        <taxon>Fungi</taxon>
        <taxon>Dikarya</taxon>
        <taxon>Basidiomycota</taxon>
        <taxon>Agaricomycotina</taxon>
        <taxon>Agaricomycetes</taxon>
        <taxon>Agaricomycetidae</taxon>
        <taxon>Agaricales</taxon>
        <taxon>Marasmiineae</taxon>
        <taxon>Mycenaceae</taxon>
        <taxon>Mycena</taxon>
    </lineage>
</organism>
<dbReference type="Gene3D" id="4.10.240.10">
    <property type="entry name" value="Zn(2)-C6 fungal-type DNA-binding domain"/>
    <property type="match status" value="1"/>
</dbReference>
<evidence type="ECO:0000256" key="4">
    <source>
        <dbReference type="ARBA" id="ARBA00023163"/>
    </source>
</evidence>
<dbReference type="PANTHER" id="PTHR47338">
    <property type="entry name" value="ZN(II)2CYS6 TRANSCRIPTION FACTOR (EUROFUNG)-RELATED"/>
    <property type="match status" value="1"/>
</dbReference>